<dbReference type="PROSITE" id="PS00118">
    <property type="entry name" value="PA2_HIS"/>
    <property type="match status" value="1"/>
</dbReference>
<gene>
    <name evidence="6" type="primary">LOC110980728</name>
</gene>
<evidence type="ECO:0000256" key="1">
    <source>
        <dbReference type="ARBA" id="ARBA00004613"/>
    </source>
</evidence>
<dbReference type="SUPFAM" id="SSF48619">
    <property type="entry name" value="Phospholipase A2, PLA2"/>
    <property type="match status" value="1"/>
</dbReference>
<dbReference type="RefSeq" id="XP_022093363.1">
    <property type="nucleotide sequence ID" value="XM_022237671.1"/>
</dbReference>
<dbReference type="Pfam" id="PF05826">
    <property type="entry name" value="Phospholip_A2_2"/>
    <property type="match status" value="1"/>
</dbReference>
<comment type="subcellular location">
    <subcellularLocation>
        <location evidence="1">Secreted</location>
    </subcellularLocation>
</comment>
<evidence type="ECO:0000313" key="6">
    <source>
        <dbReference type="RefSeq" id="XP_022093363.1"/>
    </source>
</evidence>
<dbReference type="InterPro" id="IPR036444">
    <property type="entry name" value="PLipase_A2_dom_sf"/>
</dbReference>
<accession>A0A8B7YJD3</accession>
<dbReference type="AlphaFoldDB" id="A0A8B7YJD3"/>
<organism evidence="5 6">
    <name type="scientific">Acanthaster planci</name>
    <name type="common">Crown-of-thorns starfish</name>
    <dbReference type="NCBI Taxonomy" id="133434"/>
    <lineage>
        <taxon>Eukaryota</taxon>
        <taxon>Metazoa</taxon>
        <taxon>Echinodermata</taxon>
        <taxon>Eleutherozoa</taxon>
        <taxon>Asterozoa</taxon>
        <taxon>Asteroidea</taxon>
        <taxon>Valvatacea</taxon>
        <taxon>Valvatida</taxon>
        <taxon>Acanthasteridae</taxon>
        <taxon>Acanthaster</taxon>
    </lineage>
</organism>
<dbReference type="OrthoDB" id="6075074at2759"/>
<keyword evidence="3" id="KW-0732">Signal</keyword>
<dbReference type="InterPro" id="IPR033113">
    <property type="entry name" value="PLA2_histidine"/>
</dbReference>
<dbReference type="PANTHER" id="PTHR12253">
    <property type="entry name" value="RH14732P"/>
    <property type="match status" value="1"/>
</dbReference>
<dbReference type="OMA" id="PYTINLC"/>
<dbReference type="GO" id="GO:0050482">
    <property type="term" value="P:arachidonate secretion"/>
    <property type="evidence" value="ECO:0007669"/>
    <property type="project" value="InterPro"/>
</dbReference>
<dbReference type="GeneID" id="110980728"/>
<dbReference type="Gene3D" id="1.20.90.10">
    <property type="entry name" value="Phospholipase A2 domain"/>
    <property type="match status" value="1"/>
</dbReference>
<dbReference type="KEGG" id="aplc:110980728"/>
<sequence length="212" mass="24110">MKLLKLFTVLLTVGQAITLAVCHRQGVPDFDVNDPRESDERFVRIRRNTAQSTADGRLIRGRGKRSAFIVDGTVWCGIGDTAQSYSELGTHREADMCCRDHDHCPEKIYAFSRAFGLFNFYPYTINLCSCDESFRLCLQEANTTASVEVGQFFFDVLRPACFNLSDTLTQRCIRRSWFGFCLEYGRERTAEVGVNKPFDGVAYQQVRVGLEK</sequence>
<proteinExistence type="predicted"/>
<keyword evidence="2" id="KW-0964">Secreted</keyword>
<feature type="signal peptide" evidence="3">
    <location>
        <begin position="1"/>
        <end position="16"/>
    </location>
</feature>
<evidence type="ECO:0000256" key="2">
    <source>
        <dbReference type="ARBA" id="ARBA00022525"/>
    </source>
</evidence>
<dbReference type="GO" id="GO:0004623">
    <property type="term" value="F:phospholipase A2 activity"/>
    <property type="evidence" value="ECO:0007669"/>
    <property type="project" value="InterPro"/>
</dbReference>
<reference evidence="6" key="1">
    <citation type="submission" date="2025-08" db="UniProtKB">
        <authorList>
            <consortium name="RefSeq"/>
        </authorList>
    </citation>
    <scope>IDENTIFICATION</scope>
</reference>
<dbReference type="CDD" id="cd04704">
    <property type="entry name" value="PLA2_bee_venom_like"/>
    <property type="match status" value="1"/>
</dbReference>
<evidence type="ECO:0000259" key="4">
    <source>
        <dbReference type="Pfam" id="PF05826"/>
    </source>
</evidence>
<dbReference type="Proteomes" id="UP000694845">
    <property type="component" value="Unplaced"/>
</dbReference>
<dbReference type="GO" id="GO:0006644">
    <property type="term" value="P:phospholipid metabolic process"/>
    <property type="evidence" value="ECO:0007669"/>
    <property type="project" value="InterPro"/>
</dbReference>
<dbReference type="GO" id="GO:0005576">
    <property type="term" value="C:extracellular region"/>
    <property type="evidence" value="ECO:0007669"/>
    <property type="project" value="UniProtKB-SubCell"/>
</dbReference>
<name>A0A8B7YJD3_ACAPL</name>
<feature type="domain" description="Phospholipase A2-like central" evidence="4">
    <location>
        <begin position="69"/>
        <end position="164"/>
    </location>
</feature>
<evidence type="ECO:0000313" key="5">
    <source>
        <dbReference type="Proteomes" id="UP000694845"/>
    </source>
</evidence>
<dbReference type="InterPro" id="IPR016090">
    <property type="entry name" value="PLA2-like_dom"/>
</dbReference>
<feature type="chain" id="PRO_5034458736" evidence="3">
    <location>
        <begin position="17"/>
        <end position="212"/>
    </location>
</feature>
<evidence type="ECO:0000256" key="3">
    <source>
        <dbReference type="SAM" id="SignalP"/>
    </source>
</evidence>
<protein>
    <submittedName>
        <fullName evidence="6">Phospholipase A2 isozymes PA3A/PA3B/PA5-like</fullName>
    </submittedName>
</protein>
<keyword evidence="5" id="KW-1185">Reference proteome</keyword>